<dbReference type="EMBL" id="MU273556">
    <property type="protein sequence ID" value="KAI0032136.1"/>
    <property type="molecule type" value="Genomic_DNA"/>
</dbReference>
<keyword evidence="2" id="KW-1185">Reference proteome</keyword>
<evidence type="ECO:0000313" key="1">
    <source>
        <dbReference type="EMBL" id="KAI0032136.1"/>
    </source>
</evidence>
<accession>A0ACB8QLC1</accession>
<proteinExistence type="predicted"/>
<evidence type="ECO:0000313" key="2">
    <source>
        <dbReference type="Proteomes" id="UP000814128"/>
    </source>
</evidence>
<organism evidence="1 2">
    <name type="scientific">Vararia minispora EC-137</name>
    <dbReference type="NCBI Taxonomy" id="1314806"/>
    <lineage>
        <taxon>Eukaryota</taxon>
        <taxon>Fungi</taxon>
        <taxon>Dikarya</taxon>
        <taxon>Basidiomycota</taxon>
        <taxon>Agaricomycotina</taxon>
        <taxon>Agaricomycetes</taxon>
        <taxon>Russulales</taxon>
        <taxon>Lachnocladiaceae</taxon>
        <taxon>Vararia</taxon>
    </lineage>
</organism>
<reference evidence="1" key="1">
    <citation type="submission" date="2021-02" db="EMBL/GenBank/DDBJ databases">
        <authorList>
            <consortium name="DOE Joint Genome Institute"/>
            <person name="Ahrendt S."/>
            <person name="Looney B.P."/>
            <person name="Miyauchi S."/>
            <person name="Morin E."/>
            <person name="Drula E."/>
            <person name="Courty P.E."/>
            <person name="Chicoki N."/>
            <person name="Fauchery L."/>
            <person name="Kohler A."/>
            <person name="Kuo A."/>
            <person name="Labutti K."/>
            <person name="Pangilinan J."/>
            <person name="Lipzen A."/>
            <person name="Riley R."/>
            <person name="Andreopoulos W."/>
            <person name="He G."/>
            <person name="Johnson J."/>
            <person name="Barry K.W."/>
            <person name="Grigoriev I.V."/>
            <person name="Nagy L."/>
            <person name="Hibbett D."/>
            <person name="Henrissat B."/>
            <person name="Matheny P.B."/>
            <person name="Labbe J."/>
            <person name="Martin F."/>
        </authorList>
    </citation>
    <scope>NUCLEOTIDE SEQUENCE</scope>
    <source>
        <strain evidence="1">EC-137</strain>
    </source>
</reference>
<name>A0ACB8QLC1_9AGAM</name>
<reference evidence="1" key="2">
    <citation type="journal article" date="2022" name="New Phytol.">
        <title>Evolutionary transition to the ectomycorrhizal habit in the genomes of a hyperdiverse lineage of mushroom-forming fungi.</title>
        <authorList>
            <person name="Looney B."/>
            <person name="Miyauchi S."/>
            <person name="Morin E."/>
            <person name="Drula E."/>
            <person name="Courty P.E."/>
            <person name="Kohler A."/>
            <person name="Kuo A."/>
            <person name="LaButti K."/>
            <person name="Pangilinan J."/>
            <person name="Lipzen A."/>
            <person name="Riley R."/>
            <person name="Andreopoulos W."/>
            <person name="He G."/>
            <person name="Johnson J."/>
            <person name="Nolan M."/>
            <person name="Tritt A."/>
            <person name="Barry K.W."/>
            <person name="Grigoriev I.V."/>
            <person name="Nagy L.G."/>
            <person name="Hibbett D."/>
            <person name="Henrissat B."/>
            <person name="Matheny P.B."/>
            <person name="Labbe J."/>
            <person name="Martin F.M."/>
        </authorList>
    </citation>
    <scope>NUCLEOTIDE SEQUENCE</scope>
    <source>
        <strain evidence="1">EC-137</strain>
    </source>
</reference>
<protein>
    <submittedName>
        <fullName evidence="1">Uncharacterized protein</fullName>
    </submittedName>
</protein>
<dbReference type="Proteomes" id="UP000814128">
    <property type="component" value="Unassembled WGS sequence"/>
</dbReference>
<gene>
    <name evidence="1" type="ORF">K488DRAFT_86169</name>
</gene>
<comment type="caution">
    <text evidence="1">The sequence shown here is derived from an EMBL/GenBank/DDBJ whole genome shotgun (WGS) entry which is preliminary data.</text>
</comment>
<sequence length="273" mass="29673">MSKPVLYTFHLSIWSAAADLARIELGLIDKVDAKGVNVLEGENLSPEFLKINPGATVPVLVSDGVLYDDTTATIDYMIAISAVKIARRTPLTAAVHDDSLDPNFMLRSARNEDDVARKAGGKGAIATRLARIKEYGALPSAVPFQEHFDRRDATFSTMLDVFNGTASESVKQAFFATSQANYDAAKTFVLDTLPAAIKEGPFVAGAGPGEDDLHVAAWLFRAARSAGAVKEREGIEAFERWFGTAVPEKIKVLWSAWVVRDSWKTVYPDGTLH</sequence>